<accession>A0A395W4N4</accession>
<sequence length="241" mass="28171">MLTIMKVNSEKKESRELIPGKVLEKWIQASKAELFYEALLDEINMFAASNSKNVLKKYTSSSSWTNYIISRKNGKSAIEKALISTYKSIFQESNHTYYGPRLDREYYRIDNILSITNAVKKDEETGINIHNWKLLAAVEHENDYKDWTDELVKLLFVNAPLRVVIGYAEYDESIYYSKAIHVANKIAEMQNFRTHLDAEDEYILIMGPREKDLEADVKNLADCFKMYKWSSVTNKFELYKK</sequence>
<organism evidence="1 2">
    <name type="scientific">Holdemanella biformis</name>
    <dbReference type="NCBI Taxonomy" id="1735"/>
    <lineage>
        <taxon>Bacteria</taxon>
        <taxon>Bacillati</taxon>
        <taxon>Bacillota</taxon>
        <taxon>Erysipelotrichia</taxon>
        <taxon>Erysipelotrichales</taxon>
        <taxon>Erysipelotrichaceae</taxon>
        <taxon>Holdemanella</taxon>
    </lineage>
</organism>
<proteinExistence type="predicted"/>
<dbReference type="AlphaFoldDB" id="A0A395W4N4"/>
<dbReference type="Proteomes" id="UP000265489">
    <property type="component" value="Unassembled WGS sequence"/>
</dbReference>
<reference evidence="1 2" key="1">
    <citation type="submission" date="2018-08" db="EMBL/GenBank/DDBJ databases">
        <title>A genome reference for cultivated species of the human gut microbiota.</title>
        <authorList>
            <person name="Zou Y."/>
            <person name="Xue W."/>
            <person name="Luo G."/>
        </authorList>
    </citation>
    <scope>NUCLEOTIDE SEQUENCE [LARGE SCALE GENOMIC DNA]</scope>
    <source>
        <strain evidence="1 2">AF15-20</strain>
    </source>
</reference>
<gene>
    <name evidence="1" type="ORF">DWW32_13210</name>
</gene>
<dbReference type="EMBL" id="QRYQ01000055">
    <property type="protein sequence ID" value="RGU88313.1"/>
    <property type="molecule type" value="Genomic_DNA"/>
</dbReference>
<comment type="caution">
    <text evidence="1">The sequence shown here is derived from an EMBL/GenBank/DDBJ whole genome shotgun (WGS) entry which is preliminary data.</text>
</comment>
<evidence type="ECO:0000313" key="1">
    <source>
        <dbReference type="EMBL" id="RGU88313.1"/>
    </source>
</evidence>
<protein>
    <submittedName>
        <fullName evidence="1">Uncharacterized protein</fullName>
    </submittedName>
</protein>
<evidence type="ECO:0000313" key="2">
    <source>
        <dbReference type="Proteomes" id="UP000265489"/>
    </source>
</evidence>
<name>A0A395W4N4_9FIRM</name>